<dbReference type="PANTHER" id="PTHR11705:SF119">
    <property type="entry name" value="OS02G0119300 PROTEIN"/>
    <property type="match status" value="1"/>
</dbReference>
<sequence length="419" mass="47270">MDLGFTIIILSLFLISMEQACFVYGWNLSDPSLAQIAHDLYHSSDDLLKEVKDLVGRHQDTLQMEILQAGNRGYNAEILVITYGHASKAIDNKTDFRILLSFGQHGRELITSEVALRLLSILSGERAMPGWDSASSNNALVNLIIKVVPMENMNGRKIVEAGDACDRKNGRGVDLNRNWSVDWGKKEKDFDPYEEFPGTSPFSEPEVQIMRKISRSFNPHVWVNVHSGMEGLFMPYDHRNTTPSGVNSNAMKSILEDLNHHYFQDRCIIGSGGASVGYLAHGTAIDYIYEVLKVPLTFTFEIYGDIEASAKECFKMFNPIDITNFNKVLDEWCLAFLSIFQSAPKQLEMALNKVGSGNLDSSLDEIFRGKMHSTRFEGLDFGMQELRTYFRLFMLSSVLLLFMFCSRISKSKCKSTIAI</sequence>
<proteinExistence type="inferred from homology"/>
<dbReference type="Proteomes" id="UP000036987">
    <property type="component" value="Unassembled WGS sequence"/>
</dbReference>
<dbReference type="GO" id="GO:0006508">
    <property type="term" value="P:proteolysis"/>
    <property type="evidence" value="ECO:0000318"/>
    <property type="project" value="GO_Central"/>
</dbReference>
<dbReference type="FunFam" id="3.40.630.10:FF:000064">
    <property type="entry name" value="Carboxypeptidase A6"/>
    <property type="match status" value="1"/>
</dbReference>
<evidence type="ECO:0000256" key="1">
    <source>
        <dbReference type="ARBA" id="ARBA00001947"/>
    </source>
</evidence>
<evidence type="ECO:0000256" key="3">
    <source>
        <dbReference type="PROSITE-ProRule" id="PRU01379"/>
    </source>
</evidence>
<dbReference type="CDD" id="cd06227">
    <property type="entry name" value="M14-CPA-like"/>
    <property type="match status" value="1"/>
</dbReference>
<keyword evidence="4" id="KW-0472">Membrane</keyword>
<feature type="active site" description="Proton donor/acceptor" evidence="3">
    <location>
        <position position="301"/>
    </location>
</feature>
<dbReference type="OrthoDB" id="3626597at2759"/>
<dbReference type="AlphaFoldDB" id="A0A0K9PLX9"/>
<dbReference type="OMA" id="RVLNEWS"/>
<dbReference type="PROSITE" id="PS52035">
    <property type="entry name" value="PEPTIDASE_M14"/>
    <property type="match status" value="1"/>
</dbReference>
<comment type="cofactor">
    <cofactor evidence="1">
        <name>Zn(2+)</name>
        <dbReference type="ChEBI" id="CHEBI:29105"/>
    </cofactor>
</comment>
<dbReference type="SMART" id="SM00631">
    <property type="entry name" value="Zn_pept"/>
    <property type="match status" value="1"/>
</dbReference>
<dbReference type="GO" id="GO:0008270">
    <property type="term" value="F:zinc ion binding"/>
    <property type="evidence" value="ECO:0007669"/>
    <property type="project" value="InterPro"/>
</dbReference>
<feature type="transmembrane region" description="Helical" evidence="4">
    <location>
        <begin position="388"/>
        <end position="405"/>
    </location>
</feature>
<accession>A0A0K9PLX9</accession>
<dbReference type="PANTHER" id="PTHR11705">
    <property type="entry name" value="PROTEASE FAMILY M14 CARBOXYPEPTIDASE A,B"/>
    <property type="match status" value="1"/>
</dbReference>
<evidence type="ECO:0000256" key="5">
    <source>
        <dbReference type="SAM" id="SignalP"/>
    </source>
</evidence>
<keyword evidence="7" id="KW-0378">Hydrolase</keyword>
<dbReference type="InterPro" id="IPR034269">
    <property type="entry name" value="At5g42320_M14_CPD"/>
</dbReference>
<keyword evidence="4" id="KW-0812">Transmembrane</keyword>
<keyword evidence="4" id="KW-1133">Transmembrane helix</keyword>
<feature type="chain" id="PRO_5005528032" evidence="5">
    <location>
        <begin position="21"/>
        <end position="419"/>
    </location>
</feature>
<gene>
    <name evidence="7" type="ORF">ZOSMA_21G00840</name>
</gene>
<dbReference type="SUPFAM" id="SSF53187">
    <property type="entry name" value="Zn-dependent exopeptidases"/>
    <property type="match status" value="1"/>
</dbReference>
<dbReference type="InterPro" id="IPR000834">
    <property type="entry name" value="Peptidase_M14"/>
</dbReference>
<evidence type="ECO:0000256" key="2">
    <source>
        <dbReference type="ARBA" id="ARBA00005988"/>
    </source>
</evidence>
<keyword evidence="7" id="KW-0121">Carboxypeptidase</keyword>
<evidence type="ECO:0000259" key="6">
    <source>
        <dbReference type="PROSITE" id="PS52035"/>
    </source>
</evidence>
<evidence type="ECO:0000313" key="8">
    <source>
        <dbReference type="Proteomes" id="UP000036987"/>
    </source>
</evidence>
<comment type="caution">
    <text evidence="7">The sequence shown here is derived from an EMBL/GenBank/DDBJ whole genome shotgun (WGS) entry which is preliminary data.</text>
</comment>
<dbReference type="STRING" id="29655.A0A0K9PLX9"/>
<keyword evidence="8" id="KW-1185">Reference proteome</keyword>
<name>A0A0K9PLX9_ZOSMR</name>
<keyword evidence="7" id="KW-0645">Protease</keyword>
<feature type="domain" description="Peptidase M14" evidence="6">
    <location>
        <begin position="40"/>
        <end position="324"/>
    </location>
</feature>
<feature type="signal peptide" evidence="5">
    <location>
        <begin position="1"/>
        <end position="20"/>
    </location>
</feature>
<organism evidence="7 8">
    <name type="scientific">Zostera marina</name>
    <name type="common">Eelgrass</name>
    <dbReference type="NCBI Taxonomy" id="29655"/>
    <lineage>
        <taxon>Eukaryota</taxon>
        <taxon>Viridiplantae</taxon>
        <taxon>Streptophyta</taxon>
        <taxon>Embryophyta</taxon>
        <taxon>Tracheophyta</taxon>
        <taxon>Spermatophyta</taxon>
        <taxon>Magnoliopsida</taxon>
        <taxon>Liliopsida</taxon>
        <taxon>Zosteraceae</taxon>
        <taxon>Zostera</taxon>
    </lineage>
</organism>
<reference evidence="8" key="1">
    <citation type="journal article" date="2016" name="Nature">
        <title>The genome of the seagrass Zostera marina reveals angiosperm adaptation to the sea.</title>
        <authorList>
            <person name="Olsen J.L."/>
            <person name="Rouze P."/>
            <person name="Verhelst B."/>
            <person name="Lin Y.-C."/>
            <person name="Bayer T."/>
            <person name="Collen J."/>
            <person name="Dattolo E."/>
            <person name="De Paoli E."/>
            <person name="Dittami S."/>
            <person name="Maumus F."/>
            <person name="Michel G."/>
            <person name="Kersting A."/>
            <person name="Lauritano C."/>
            <person name="Lohaus R."/>
            <person name="Toepel M."/>
            <person name="Tonon T."/>
            <person name="Vanneste K."/>
            <person name="Amirebrahimi M."/>
            <person name="Brakel J."/>
            <person name="Bostroem C."/>
            <person name="Chovatia M."/>
            <person name="Grimwood J."/>
            <person name="Jenkins J.W."/>
            <person name="Jueterbock A."/>
            <person name="Mraz A."/>
            <person name="Stam W.T."/>
            <person name="Tice H."/>
            <person name="Bornberg-Bauer E."/>
            <person name="Green P.J."/>
            <person name="Pearson G.A."/>
            <person name="Procaccini G."/>
            <person name="Duarte C.M."/>
            <person name="Schmutz J."/>
            <person name="Reusch T.B.H."/>
            <person name="Van de Peer Y."/>
        </authorList>
    </citation>
    <scope>NUCLEOTIDE SEQUENCE [LARGE SCALE GENOMIC DNA]</scope>
    <source>
        <strain evidence="8">cv. Finnish</strain>
    </source>
</reference>
<comment type="similarity">
    <text evidence="2 3">Belongs to the peptidase M14 family.</text>
</comment>
<evidence type="ECO:0000256" key="4">
    <source>
        <dbReference type="SAM" id="Phobius"/>
    </source>
</evidence>
<dbReference type="Pfam" id="PF00246">
    <property type="entry name" value="Peptidase_M14"/>
    <property type="match status" value="1"/>
</dbReference>
<keyword evidence="5" id="KW-0732">Signal</keyword>
<dbReference type="Gene3D" id="3.40.630.10">
    <property type="entry name" value="Zn peptidases"/>
    <property type="match status" value="1"/>
</dbReference>
<evidence type="ECO:0000313" key="7">
    <source>
        <dbReference type="EMBL" id="KMZ69230.1"/>
    </source>
</evidence>
<dbReference type="EMBL" id="LFYR01000785">
    <property type="protein sequence ID" value="KMZ69230.1"/>
    <property type="molecule type" value="Genomic_DNA"/>
</dbReference>
<dbReference type="GO" id="GO:0005615">
    <property type="term" value="C:extracellular space"/>
    <property type="evidence" value="ECO:0000318"/>
    <property type="project" value="GO_Central"/>
</dbReference>
<dbReference type="GO" id="GO:0004181">
    <property type="term" value="F:metallocarboxypeptidase activity"/>
    <property type="evidence" value="ECO:0000318"/>
    <property type="project" value="GO_Central"/>
</dbReference>
<protein>
    <submittedName>
        <fullName evidence="7">Putative Carboxypeptidase B2</fullName>
    </submittedName>
</protein>